<sequence>MPPTKSHRSRSRRCCCPLLPPPSLLSSTQISWLPSSDKYQPPKKLQPRRHCSVNIAASPKERSQRYCCHFLPPPLLLPLAAILHLETSPPQPDIDVIAAFNLKIAATLFNRFDLTGWRSLRHDIMGVDGFIKHQPVTILADTRSSNGPMNGKRKQVTICEKGENEEKMISTQRLEKLAGISSTSLSHISDYFHDFTKERTMMLEVFLDDDLRSTAHDRKKEQEKGIHTTPIAMMPSTSVLALPEHDNVFIMRADISRVEISTILMQDGQQHEEVKMDPEKSLLLPTSNSDQARLLLQSNHVVAHARKKLPPDKRQAEESFLRKIKSSFISSSTNTKFKPQESGLPISLEITLGP</sequence>
<proteinExistence type="predicted"/>
<name>A0A427AB95_ENSVE</name>
<accession>A0A427AB95</accession>
<reference evidence="1 2" key="1">
    <citation type="journal article" date="2014" name="Agronomy (Basel)">
        <title>A Draft Genome Sequence for Ensete ventricosum, the Drought-Tolerant Tree Against Hunger.</title>
        <authorList>
            <person name="Harrison J."/>
            <person name="Moore K.A."/>
            <person name="Paszkiewicz K."/>
            <person name="Jones T."/>
            <person name="Grant M."/>
            <person name="Ambacheew D."/>
            <person name="Muzemil S."/>
            <person name="Studholme D.J."/>
        </authorList>
    </citation>
    <scope>NUCLEOTIDE SEQUENCE [LARGE SCALE GENOMIC DNA]</scope>
</reference>
<evidence type="ECO:0000313" key="2">
    <source>
        <dbReference type="Proteomes" id="UP000287651"/>
    </source>
</evidence>
<protein>
    <submittedName>
        <fullName evidence="1">Uncharacterized protein</fullName>
    </submittedName>
</protein>
<evidence type="ECO:0000313" key="1">
    <source>
        <dbReference type="EMBL" id="RRT73471.1"/>
    </source>
</evidence>
<dbReference type="AlphaFoldDB" id="A0A427AB95"/>
<gene>
    <name evidence="1" type="ORF">B296_00001178</name>
</gene>
<comment type="caution">
    <text evidence="1">The sequence shown here is derived from an EMBL/GenBank/DDBJ whole genome shotgun (WGS) entry which is preliminary data.</text>
</comment>
<organism evidence="1 2">
    <name type="scientific">Ensete ventricosum</name>
    <name type="common">Abyssinian banana</name>
    <name type="synonym">Musa ensete</name>
    <dbReference type="NCBI Taxonomy" id="4639"/>
    <lineage>
        <taxon>Eukaryota</taxon>
        <taxon>Viridiplantae</taxon>
        <taxon>Streptophyta</taxon>
        <taxon>Embryophyta</taxon>
        <taxon>Tracheophyta</taxon>
        <taxon>Spermatophyta</taxon>
        <taxon>Magnoliopsida</taxon>
        <taxon>Liliopsida</taxon>
        <taxon>Zingiberales</taxon>
        <taxon>Musaceae</taxon>
        <taxon>Ensete</taxon>
    </lineage>
</organism>
<dbReference type="Proteomes" id="UP000287651">
    <property type="component" value="Unassembled WGS sequence"/>
</dbReference>
<dbReference type="EMBL" id="AMZH03003083">
    <property type="protein sequence ID" value="RRT73471.1"/>
    <property type="molecule type" value="Genomic_DNA"/>
</dbReference>